<evidence type="ECO:0000256" key="7">
    <source>
        <dbReference type="ARBA" id="ARBA00023172"/>
    </source>
</evidence>
<protein>
    <recommendedName>
        <fullName evidence="9">Tyrosine recombinase XerC</fullName>
    </recommendedName>
</protein>
<dbReference type="GO" id="GO:0003677">
    <property type="term" value="F:DNA binding"/>
    <property type="evidence" value="ECO:0007669"/>
    <property type="project" value="UniProtKB-UniRule"/>
</dbReference>
<name>A0A2W7PRB9_9RHOB</name>
<dbReference type="AlphaFoldDB" id="A0A2W7PRB9"/>
<dbReference type="InterPro" id="IPR002104">
    <property type="entry name" value="Integrase_catalytic"/>
</dbReference>
<dbReference type="SUPFAM" id="SSF56349">
    <property type="entry name" value="DNA breaking-rejoining enzymes"/>
    <property type="match status" value="1"/>
</dbReference>
<evidence type="ECO:0000256" key="8">
    <source>
        <dbReference type="ARBA" id="ARBA00023306"/>
    </source>
</evidence>
<dbReference type="GO" id="GO:0051301">
    <property type="term" value="P:cell division"/>
    <property type="evidence" value="ECO:0007669"/>
    <property type="project" value="UniProtKB-KW"/>
</dbReference>
<evidence type="ECO:0000259" key="10">
    <source>
        <dbReference type="PROSITE" id="PS51898"/>
    </source>
</evidence>
<dbReference type="InterPro" id="IPR011010">
    <property type="entry name" value="DNA_brk_join_enz"/>
</dbReference>
<dbReference type="EMBL" id="QKZQ01000018">
    <property type="protein sequence ID" value="PZX38066.1"/>
    <property type="molecule type" value="Genomic_DNA"/>
</dbReference>
<evidence type="ECO:0000256" key="4">
    <source>
        <dbReference type="ARBA" id="ARBA00022829"/>
    </source>
</evidence>
<dbReference type="PROSITE" id="PS51900">
    <property type="entry name" value="CB"/>
    <property type="match status" value="1"/>
</dbReference>
<feature type="active site" evidence="9">
    <location>
        <position position="282"/>
    </location>
</feature>
<dbReference type="HAMAP" id="MF_01808">
    <property type="entry name" value="Recomb_XerC_XerD"/>
    <property type="match status" value="1"/>
</dbReference>
<organism evidence="12 13">
    <name type="scientific">Roseinatronobacter thiooxidans</name>
    <dbReference type="NCBI Taxonomy" id="121821"/>
    <lineage>
        <taxon>Bacteria</taxon>
        <taxon>Pseudomonadati</taxon>
        <taxon>Pseudomonadota</taxon>
        <taxon>Alphaproteobacteria</taxon>
        <taxon>Rhodobacterales</taxon>
        <taxon>Paracoccaceae</taxon>
        <taxon>Roseinatronobacter</taxon>
    </lineage>
</organism>
<dbReference type="OrthoDB" id="9801717at2"/>
<feature type="active site" evidence="9">
    <location>
        <position position="256"/>
    </location>
</feature>
<dbReference type="PROSITE" id="PS51898">
    <property type="entry name" value="TYR_RECOMBINASE"/>
    <property type="match status" value="1"/>
</dbReference>
<dbReference type="Gene3D" id="1.10.443.10">
    <property type="entry name" value="Intergrase catalytic core"/>
    <property type="match status" value="1"/>
</dbReference>
<dbReference type="InterPro" id="IPR013762">
    <property type="entry name" value="Integrase-like_cat_sf"/>
</dbReference>
<dbReference type="InterPro" id="IPR050090">
    <property type="entry name" value="Tyrosine_recombinase_XerCD"/>
</dbReference>
<dbReference type="STRING" id="121821.GCA_001870675_03134"/>
<dbReference type="GO" id="GO:0006313">
    <property type="term" value="P:DNA transposition"/>
    <property type="evidence" value="ECO:0007669"/>
    <property type="project" value="UniProtKB-UniRule"/>
</dbReference>
<dbReference type="GO" id="GO:0005737">
    <property type="term" value="C:cytoplasm"/>
    <property type="evidence" value="ECO:0007669"/>
    <property type="project" value="UniProtKB-SubCell"/>
</dbReference>
<comment type="subunit">
    <text evidence="9">Forms a cyclic heterotetrameric complex composed of two molecules of XerC and two molecules of XerD.</text>
</comment>
<dbReference type="InterPro" id="IPR010998">
    <property type="entry name" value="Integrase_recombinase_N"/>
</dbReference>
<evidence type="ECO:0000313" key="13">
    <source>
        <dbReference type="Proteomes" id="UP000249364"/>
    </source>
</evidence>
<sequence>MSATSLQLSAGMRDALQLWLQGLHALDGASEHTITAYGHDVGQFLGFLAGHHGGSAGLRQLADVTQSDMRAWMAWERAAGLGSRSLARKLSSIKSFARWLADREAFDISAILATRAPRFSRKLPRPLSTDAARDVLEIAALQTREDWTGLRDTAVLTLLYGCGLRVSEALGLWGRDAPLREALRIHGKGGKERVVPVLPVAQQAVAAYLAACPHPNAPDAPLFRGTRGGALSRRHIAKVMEQARMQLGLPATATPHALRHSFATHLLGAGGDLRAIQELLGHASLQSTQVYTAVDAGRLMEIYHASHPRAHG</sequence>
<keyword evidence="3 9" id="KW-0132">Cell division</keyword>
<comment type="similarity">
    <text evidence="9">Belongs to the 'phage' integrase family. XerC subfamily.</text>
</comment>
<feature type="active site" evidence="9">
    <location>
        <position position="259"/>
    </location>
</feature>
<keyword evidence="13" id="KW-1185">Reference proteome</keyword>
<dbReference type="Gene3D" id="1.10.150.130">
    <property type="match status" value="1"/>
</dbReference>
<dbReference type="PANTHER" id="PTHR30349">
    <property type="entry name" value="PHAGE INTEGRASE-RELATED"/>
    <property type="match status" value="1"/>
</dbReference>
<feature type="active site" evidence="9">
    <location>
        <position position="165"/>
    </location>
</feature>
<keyword evidence="7 9" id="KW-0233">DNA recombination</keyword>
<comment type="caution">
    <text evidence="12">The sequence shown here is derived from an EMBL/GenBank/DDBJ whole genome shotgun (WGS) entry which is preliminary data.</text>
</comment>
<keyword evidence="4 9" id="KW-0159">Chromosome partition</keyword>
<dbReference type="Pfam" id="PF02899">
    <property type="entry name" value="Phage_int_SAM_1"/>
    <property type="match status" value="1"/>
</dbReference>
<evidence type="ECO:0000256" key="1">
    <source>
        <dbReference type="ARBA" id="ARBA00004496"/>
    </source>
</evidence>
<feature type="domain" description="Tyr recombinase" evidence="10">
    <location>
        <begin position="122"/>
        <end position="304"/>
    </location>
</feature>
<keyword evidence="5 9" id="KW-0229">DNA integration</keyword>
<keyword evidence="6 9" id="KW-0238">DNA-binding</keyword>
<evidence type="ECO:0000256" key="3">
    <source>
        <dbReference type="ARBA" id="ARBA00022618"/>
    </source>
</evidence>
<keyword evidence="8 9" id="KW-0131">Cell cycle</keyword>
<comment type="function">
    <text evidence="9">Site-specific tyrosine recombinase, which acts by catalyzing the cutting and rejoining of the recombining DNA molecules. The XerC-XerD complex is essential to convert dimers of the bacterial chromosome into monomers to permit their segregation at cell division. It also contributes to the segregational stability of plasmids.</text>
</comment>
<dbReference type="PANTHER" id="PTHR30349:SF90">
    <property type="entry name" value="TYROSINE RECOMBINASE XERD"/>
    <property type="match status" value="1"/>
</dbReference>
<evidence type="ECO:0000313" key="12">
    <source>
        <dbReference type="EMBL" id="PZX38066.1"/>
    </source>
</evidence>
<dbReference type="SUPFAM" id="SSF47823">
    <property type="entry name" value="lambda integrase-like, N-terminal domain"/>
    <property type="match status" value="1"/>
</dbReference>
<dbReference type="RefSeq" id="WP_071470889.1">
    <property type="nucleotide sequence ID" value="NZ_MEHT01000045.1"/>
</dbReference>
<feature type="active site" description="O-(3'-phospho-DNA)-tyrosine intermediate" evidence="9">
    <location>
        <position position="291"/>
    </location>
</feature>
<comment type="subcellular location">
    <subcellularLocation>
        <location evidence="1 9">Cytoplasm</location>
    </subcellularLocation>
</comment>
<dbReference type="GO" id="GO:0007059">
    <property type="term" value="P:chromosome segregation"/>
    <property type="evidence" value="ECO:0007669"/>
    <property type="project" value="UniProtKB-UniRule"/>
</dbReference>
<evidence type="ECO:0000256" key="9">
    <source>
        <dbReference type="HAMAP-Rule" id="MF_01808"/>
    </source>
</evidence>
<evidence type="ECO:0000259" key="11">
    <source>
        <dbReference type="PROSITE" id="PS51900"/>
    </source>
</evidence>
<feature type="active site" evidence="9">
    <location>
        <position position="188"/>
    </location>
</feature>
<dbReference type="InterPro" id="IPR044068">
    <property type="entry name" value="CB"/>
</dbReference>
<evidence type="ECO:0000256" key="6">
    <source>
        <dbReference type="ARBA" id="ARBA00023125"/>
    </source>
</evidence>
<dbReference type="InterPro" id="IPR023009">
    <property type="entry name" value="Tyrosine_recombinase_XerC/XerD"/>
</dbReference>
<evidence type="ECO:0000256" key="5">
    <source>
        <dbReference type="ARBA" id="ARBA00022908"/>
    </source>
</evidence>
<dbReference type="Pfam" id="PF00589">
    <property type="entry name" value="Phage_integrase"/>
    <property type="match status" value="1"/>
</dbReference>
<keyword evidence="2 9" id="KW-0963">Cytoplasm</keyword>
<reference evidence="12 13" key="1">
    <citation type="submission" date="2018-06" db="EMBL/GenBank/DDBJ databases">
        <title>Genomic Encyclopedia of Archaeal and Bacterial Type Strains, Phase II (KMG-II): from individual species to whole genera.</title>
        <authorList>
            <person name="Goeker M."/>
        </authorList>
    </citation>
    <scope>NUCLEOTIDE SEQUENCE [LARGE SCALE GENOMIC DNA]</scope>
    <source>
        <strain evidence="12 13">DSM 13087</strain>
    </source>
</reference>
<proteinExistence type="inferred from homology"/>
<evidence type="ECO:0000256" key="2">
    <source>
        <dbReference type="ARBA" id="ARBA00022490"/>
    </source>
</evidence>
<feature type="domain" description="Core-binding (CB)" evidence="11">
    <location>
        <begin position="10"/>
        <end position="101"/>
    </location>
</feature>
<accession>A0A2W7PRB9</accession>
<dbReference type="Proteomes" id="UP000249364">
    <property type="component" value="Unassembled WGS sequence"/>
</dbReference>
<dbReference type="GO" id="GO:0009037">
    <property type="term" value="F:tyrosine-based site-specific recombinase activity"/>
    <property type="evidence" value="ECO:0007669"/>
    <property type="project" value="UniProtKB-UniRule"/>
</dbReference>
<gene>
    <name evidence="9" type="primary">xerC</name>
    <name evidence="12" type="ORF">LY56_03085</name>
</gene>
<dbReference type="InterPro" id="IPR004107">
    <property type="entry name" value="Integrase_SAM-like_N"/>
</dbReference>